<comment type="function">
    <text evidence="6">Component of the anaphase promoting complex/cyclosome (APC/C), a cell cycle-regulated E3 ubiquitin-protein ligase complex that controls progression through mitosis and the G1 phase of the cell cycle.</text>
</comment>
<evidence type="ECO:0000256" key="3">
    <source>
        <dbReference type="ARBA" id="ARBA00022737"/>
    </source>
</evidence>
<dbReference type="GO" id="GO:0051301">
    <property type="term" value="P:cell division"/>
    <property type="evidence" value="ECO:0007669"/>
    <property type="project" value="UniProtKB-KW"/>
</dbReference>
<evidence type="ECO:0000256" key="1">
    <source>
        <dbReference type="ARBA" id="ARBA00022574"/>
    </source>
</evidence>
<proteinExistence type="predicted"/>
<dbReference type="InterPro" id="IPR036322">
    <property type="entry name" value="WD40_repeat_dom_sf"/>
</dbReference>
<evidence type="ECO:0000256" key="6">
    <source>
        <dbReference type="ARBA" id="ARBA00023425"/>
    </source>
</evidence>
<keyword evidence="3" id="KW-0677">Repeat</keyword>
<dbReference type="Gene3D" id="2.130.10.10">
    <property type="entry name" value="YVTN repeat-like/Quinoprotein amine dehydrogenase"/>
    <property type="match status" value="1"/>
</dbReference>
<comment type="caution">
    <text evidence="7">The sequence shown here is derived from an EMBL/GenBank/DDBJ whole genome shotgun (WGS) entry which is preliminary data.</text>
</comment>
<sequence length="132" mass="14529">MDGQIINNDVRVRSHIVETYRGHTQESIQGLKCVPCCGARMSVSCSALTVFTQNQLTLWKYLSMVKMAELTGHTSRVLFMARSPDGCTVASAAGDGTLNFVMFLGLLKLLKLLRKLTRCLFLILIASAEESS</sequence>
<evidence type="ECO:0000256" key="4">
    <source>
        <dbReference type="ARBA" id="ARBA00022776"/>
    </source>
</evidence>
<dbReference type="GO" id="GO:0005680">
    <property type="term" value="C:anaphase-promoting complex"/>
    <property type="evidence" value="ECO:0007669"/>
    <property type="project" value="TreeGrafter"/>
</dbReference>
<reference evidence="7 8" key="1">
    <citation type="submission" date="2017-11" db="EMBL/GenBank/DDBJ databases">
        <title>De-novo sequencing of pomegranate (Punica granatum L.) genome.</title>
        <authorList>
            <person name="Akparov Z."/>
            <person name="Amiraslanov A."/>
            <person name="Hajiyeva S."/>
            <person name="Abbasov M."/>
            <person name="Kaur K."/>
            <person name="Hamwieh A."/>
            <person name="Solovyev V."/>
            <person name="Salamov A."/>
            <person name="Braich B."/>
            <person name="Kosarev P."/>
            <person name="Mahmoud A."/>
            <person name="Hajiyev E."/>
            <person name="Babayeva S."/>
            <person name="Izzatullayeva V."/>
            <person name="Mammadov A."/>
            <person name="Mammadov A."/>
            <person name="Sharifova S."/>
            <person name="Ojaghi J."/>
            <person name="Eynullazada K."/>
            <person name="Bayramov B."/>
            <person name="Abdulazimova A."/>
            <person name="Shahmuradov I."/>
        </authorList>
    </citation>
    <scope>NUCLEOTIDE SEQUENCE [LARGE SCALE GENOMIC DNA]</scope>
    <source>
        <strain evidence="8">cv. AG2017</strain>
        <tissue evidence="7">Leaf</tissue>
    </source>
</reference>
<keyword evidence="5" id="KW-0131">Cell cycle</keyword>
<gene>
    <name evidence="7" type="ORF">CRG98_038173</name>
</gene>
<dbReference type="PANTHER" id="PTHR19918:SF8">
    <property type="entry name" value="FI02843P"/>
    <property type="match status" value="1"/>
</dbReference>
<dbReference type="GO" id="GO:1990757">
    <property type="term" value="F:ubiquitin ligase activator activity"/>
    <property type="evidence" value="ECO:0007669"/>
    <property type="project" value="TreeGrafter"/>
</dbReference>
<evidence type="ECO:0000313" key="7">
    <source>
        <dbReference type="EMBL" id="PKI41435.1"/>
    </source>
</evidence>
<dbReference type="GO" id="GO:0031145">
    <property type="term" value="P:anaphase-promoting complex-dependent catabolic process"/>
    <property type="evidence" value="ECO:0007669"/>
    <property type="project" value="TreeGrafter"/>
</dbReference>
<dbReference type="InterPro" id="IPR001680">
    <property type="entry name" value="WD40_rpt"/>
</dbReference>
<dbReference type="GO" id="GO:1905786">
    <property type="term" value="P:positive regulation of anaphase-promoting complex-dependent catabolic process"/>
    <property type="evidence" value="ECO:0007669"/>
    <property type="project" value="TreeGrafter"/>
</dbReference>
<dbReference type="SUPFAM" id="SSF50978">
    <property type="entry name" value="WD40 repeat-like"/>
    <property type="match status" value="1"/>
</dbReference>
<protein>
    <submittedName>
        <fullName evidence="7">Uncharacterized protein</fullName>
    </submittedName>
</protein>
<keyword evidence="8" id="KW-1185">Reference proteome</keyword>
<dbReference type="GO" id="GO:0010997">
    <property type="term" value="F:anaphase-promoting complex binding"/>
    <property type="evidence" value="ECO:0007669"/>
    <property type="project" value="InterPro"/>
</dbReference>
<dbReference type="InterPro" id="IPR015943">
    <property type="entry name" value="WD40/YVTN_repeat-like_dom_sf"/>
</dbReference>
<dbReference type="AlphaFoldDB" id="A0A2I0IBS0"/>
<name>A0A2I0IBS0_PUNGR</name>
<keyword evidence="1" id="KW-0853">WD repeat</keyword>
<keyword evidence="2" id="KW-0132">Cell division</keyword>
<dbReference type="Pfam" id="PF00400">
    <property type="entry name" value="WD40"/>
    <property type="match status" value="1"/>
</dbReference>
<dbReference type="EMBL" id="PGOL01003379">
    <property type="protein sequence ID" value="PKI41435.1"/>
    <property type="molecule type" value="Genomic_DNA"/>
</dbReference>
<dbReference type="InterPro" id="IPR033010">
    <property type="entry name" value="Cdc20/Fizzy"/>
</dbReference>
<dbReference type="PANTHER" id="PTHR19918">
    <property type="entry name" value="CELL DIVISION CYCLE 20 CDC20 FIZZY -RELATED"/>
    <property type="match status" value="1"/>
</dbReference>
<accession>A0A2I0IBS0</accession>
<evidence type="ECO:0000256" key="2">
    <source>
        <dbReference type="ARBA" id="ARBA00022618"/>
    </source>
</evidence>
<organism evidence="7 8">
    <name type="scientific">Punica granatum</name>
    <name type="common">Pomegranate</name>
    <dbReference type="NCBI Taxonomy" id="22663"/>
    <lineage>
        <taxon>Eukaryota</taxon>
        <taxon>Viridiplantae</taxon>
        <taxon>Streptophyta</taxon>
        <taxon>Embryophyta</taxon>
        <taxon>Tracheophyta</taxon>
        <taxon>Spermatophyta</taxon>
        <taxon>Magnoliopsida</taxon>
        <taxon>eudicotyledons</taxon>
        <taxon>Gunneridae</taxon>
        <taxon>Pentapetalae</taxon>
        <taxon>rosids</taxon>
        <taxon>malvids</taxon>
        <taxon>Myrtales</taxon>
        <taxon>Lythraceae</taxon>
        <taxon>Punica</taxon>
    </lineage>
</organism>
<dbReference type="STRING" id="22663.A0A2I0IBS0"/>
<evidence type="ECO:0000313" key="8">
    <source>
        <dbReference type="Proteomes" id="UP000233551"/>
    </source>
</evidence>
<evidence type="ECO:0000256" key="5">
    <source>
        <dbReference type="ARBA" id="ARBA00023306"/>
    </source>
</evidence>
<dbReference type="Proteomes" id="UP000233551">
    <property type="component" value="Unassembled WGS sequence"/>
</dbReference>
<keyword evidence="4" id="KW-0498">Mitosis</keyword>